<dbReference type="Gene3D" id="3.30.1540.10">
    <property type="entry name" value="formyl-coa transferase, domain 3"/>
    <property type="match status" value="1"/>
</dbReference>
<dbReference type="AlphaFoldDB" id="A0A845B268"/>
<accession>A0A845B268</accession>
<sequence length="386" mass="41723">MRPPLQGVRVIELAGIGPAPFCGMMLADHGADVIRIDRPGGSDPMGQDQRRDILLRSRRSITLDLKQPESIEIVSRLIETADGLIEGFRPGVAERLGLGPDVLMKRNPALVYGRMTGWGQAGPLSDKAGHDLNYISLSGCLAAIGPEGQPPLPPLNLIGDYGGGGMMLAFGFVTALLAARQSGEGRIIDCSMVDGAAALMAGMWSLKHNGTWEAARGQNLLDGGAPFYACYACADGAFVAIAAIENKFFSRLLEALDLGNDQLFADQYDQSNWPGMKSRLSDVFSSAPREFWTEKLLERDCCFSEVLTMDEALANDHNRARDSYLEGDGYVQPRPAPRFVATETITPKMWKRDSDREAILREAGVDATGKLANHWPSKQQAAAGIG</sequence>
<dbReference type="InterPro" id="IPR003673">
    <property type="entry name" value="CoA-Trfase_fam_III"/>
</dbReference>
<dbReference type="InterPro" id="IPR023606">
    <property type="entry name" value="CoA-Trfase_III_dom_1_sf"/>
</dbReference>
<dbReference type="GO" id="GO:0016740">
    <property type="term" value="F:transferase activity"/>
    <property type="evidence" value="ECO:0007669"/>
    <property type="project" value="UniProtKB-KW"/>
</dbReference>
<keyword evidence="1" id="KW-0808">Transferase</keyword>
<keyword evidence="2" id="KW-1185">Reference proteome</keyword>
<gene>
    <name evidence="1" type="ORF">GRI65_12920</name>
</gene>
<comment type="caution">
    <text evidence="1">The sequence shown here is derived from an EMBL/GenBank/DDBJ whole genome shotgun (WGS) entry which is preliminary data.</text>
</comment>
<dbReference type="Pfam" id="PF02515">
    <property type="entry name" value="CoA_transf_3"/>
    <property type="match status" value="1"/>
</dbReference>
<evidence type="ECO:0000313" key="1">
    <source>
        <dbReference type="EMBL" id="MXP45351.1"/>
    </source>
</evidence>
<name>A0A845B268_9SPHN</name>
<proteinExistence type="predicted"/>
<dbReference type="SUPFAM" id="SSF89796">
    <property type="entry name" value="CoA-transferase family III (CaiB/BaiF)"/>
    <property type="match status" value="1"/>
</dbReference>
<dbReference type="PANTHER" id="PTHR48228">
    <property type="entry name" value="SUCCINYL-COA--D-CITRAMALATE COA-TRANSFERASE"/>
    <property type="match status" value="1"/>
</dbReference>
<dbReference type="InterPro" id="IPR044855">
    <property type="entry name" value="CoA-Trfase_III_dom3_sf"/>
</dbReference>
<dbReference type="InterPro" id="IPR050509">
    <property type="entry name" value="CoA-transferase_III"/>
</dbReference>
<dbReference type="Gene3D" id="3.40.50.10540">
    <property type="entry name" value="Crotonobetainyl-coa:carnitine coa-transferase, domain 1"/>
    <property type="match status" value="1"/>
</dbReference>
<organism evidence="1 2">
    <name type="scientific">Allopontixanthobacter sediminis</name>
    <dbReference type="NCBI Taxonomy" id="1689985"/>
    <lineage>
        <taxon>Bacteria</taxon>
        <taxon>Pseudomonadati</taxon>
        <taxon>Pseudomonadota</taxon>
        <taxon>Alphaproteobacteria</taxon>
        <taxon>Sphingomonadales</taxon>
        <taxon>Erythrobacteraceae</taxon>
        <taxon>Allopontixanthobacter</taxon>
    </lineage>
</organism>
<reference evidence="1 2" key="1">
    <citation type="submission" date="2019-12" db="EMBL/GenBank/DDBJ databases">
        <title>Genomic-based taxomic classification of the family Erythrobacteraceae.</title>
        <authorList>
            <person name="Xu L."/>
        </authorList>
    </citation>
    <scope>NUCLEOTIDE SEQUENCE [LARGE SCALE GENOMIC DNA]</scope>
    <source>
        <strain evidence="1 2">KCTC 42453</strain>
    </source>
</reference>
<dbReference type="EMBL" id="WTYL01000003">
    <property type="protein sequence ID" value="MXP45351.1"/>
    <property type="molecule type" value="Genomic_DNA"/>
</dbReference>
<evidence type="ECO:0000313" key="2">
    <source>
        <dbReference type="Proteomes" id="UP000431922"/>
    </source>
</evidence>
<protein>
    <submittedName>
        <fullName evidence="1">CoA transferase</fullName>
    </submittedName>
</protein>
<dbReference type="OrthoDB" id="5720311at2"/>
<dbReference type="Proteomes" id="UP000431922">
    <property type="component" value="Unassembled WGS sequence"/>
</dbReference>
<dbReference type="PANTHER" id="PTHR48228:SF5">
    <property type="entry name" value="ALPHA-METHYLACYL-COA RACEMASE"/>
    <property type="match status" value="1"/>
</dbReference>